<protein>
    <recommendedName>
        <fullName evidence="4">Integral membrane protein</fullName>
    </recommendedName>
</protein>
<organism evidence="2 3">
    <name type="scientific">Intrasporangium calvum</name>
    <dbReference type="NCBI Taxonomy" id="53358"/>
    <lineage>
        <taxon>Bacteria</taxon>
        <taxon>Bacillati</taxon>
        <taxon>Actinomycetota</taxon>
        <taxon>Actinomycetes</taxon>
        <taxon>Micrococcales</taxon>
        <taxon>Intrasporangiaceae</taxon>
        <taxon>Intrasporangium</taxon>
    </lineage>
</organism>
<feature type="compositionally biased region" description="Polar residues" evidence="1">
    <location>
        <begin position="229"/>
        <end position="253"/>
    </location>
</feature>
<evidence type="ECO:0000313" key="3">
    <source>
        <dbReference type="Proteomes" id="UP001150259"/>
    </source>
</evidence>
<dbReference type="RefSeq" id="WP_272461030.1">
    <property type="nucleotide sequence ID" value="NZ_JAPFQL010000011.1"/>
</dbReference>
<sequence>MSTATMDGRLYAVPDPTTKERLGILLRLRRGARRALDTALALPRAAAGWVLRHARTVLSAFANNPTLARLSARLRGLGSLIRTAGPGTVTAAVLSVPAVWRAATRAVCWIGAKLTAGASALWQWTRGTLARFGPTGVRIANSLGEAGSAVGGFVTRVATHPISQALARTVRSVARLVRPVSQSLVVHRLAAVFVAAPWLRGLLEVLVLPFVIAPGLTAHVGRHLRSVPENPSGSAPNAAATSSGTPRAASTTAAEAVPTEADAWDELLTPRNRAERRAQQQAQAHAKRTRARH</sequence>
<accession>A0ABT5GE11</accession>
<keyword evidence="3" id="KW-1185">Reference proteome</keyword>
<dbReference type="Proteomes" id="UP001150259">
    <property type="component" value="Unassembled WGS sequence"/>
</dbReference>
<evidence type="ECO:0008006" key="4">
    <source>
        <dbReference type="Google" id="ProtNLM"/>
    </source>
</evidence>
<dbReference type="EMBL" id="JAPFQL010000011">
    <property type="protein sequence ID" value="MDC5696454.1"/>
    <property type="molecule type" value="Genomic_DNA"/>
</dbReference>
<name>A0ABT5GE11_9MICO</name>
<proteinExistence type="predicted"/>
<comment type="caution">
    <text evidence="2">The sequence shown here is derived from an EMBL/GenBank/DDBJ whole genome shotgun (WGS) entry which is preliminary data.</text>
</comment>
<reference evidence="2 3" key="1">
    <citation type="submission" date="2022-11" db="EMBL/GenBank/DDBJ databases">
        <title>Anaerobic phenanthrene biodegradation by a DNRA strain PheN6.</title>
        <authorList>
            <person name="Zhang Z."/>
        </authorList>
    </citation>
    <scope>NUCLEOTIDE SEQUENCE [LARGE SCALE GENOMIC DNA]</scope>
    <source>
        <strain evidence="2 3">PheN6</strain>
    </source>
</reference>
<evidence type="ECO:0000313" key="2">
    <source>
        <dbReference type="EMBL" id="MDC5696454.1"/>
    </source>
</evidence>
<evidence type="ECO:0000256" key="1">
    <source>
        <dbReference type="SAM" id="MobiDB-lite"/>
    </source>
</evidence>
<feature type="region of interest" description="Disordered" evidence="1">
    <location>
        <begin position="227"/>
        <end position="293"/>
    </location>
</feature>
<gene>
    <name evidence="2" type="ORF">OO014_04230</name>
</gene>